<evidence type="ECO:0000256" key="2">
    <source>
        <dbReference type="ARBA" id="ARBA00022692"/>
    </source>
</evidence>
<dbReference type="Proteomes" id="UP000446786">
    <property type="component" value="Unassembled WGS sequence"/>
</dbReference>
<dbReference type="RefSeq" id="WP_160778240.1">
    <property type="nucleotide sequence ID" value="NZ_BAAAZF010000001.1"/>
</dbReference>
<name>A0A845AWF9_9SPHN</name>
<dbReference type="AlphaFoldDB" id="A0A845AWF9"/>
<feature type="region of interest" description="Disordered" evidence="5">
    <location>
        <begin position="1"/>
        <end position="31"/>
    </location>
</feature>
<dbReference type="EMBL" id="WTYE01000001">
    <property type="protein sequence ID" value="MXP30725.1"/>
    <property type="molecule type" value="Genomic_DNA"/>
</dbReference>
<evidence type="ECO:0000313" key="9">
    <source>
        <dbReference type="EMBL" id="MXP33485.1"/>
    </source>
</evidence>
<dbReference type="GO" id="GO:0012505">
    <property type="term" value="C:endomembrane system"/>
    <property type="evidence" value="ECO:0007669"/>
    <property type="project" value="UniProtKB-SubCell"/>
</dbReference>
<evidence type="ECO:0000313" key="10">
    <source>
        <dbReference type="Proteomes" id="UP000446786"/>
    </source>
</evidence>
<evidence type="ECO:0000256" key="1">
    <source>
        <dbReference type="ARBA" id="ARBA00004127"/>
    </source>
</evidence>
<feature type="transmembrane region" description="Helical" evidence="6">
    <location>
        <begin position="49"/>
        <end position="70"/>
    </location>
</feature>
<feature type="transmembrane region" description="Helical" evidence="6">
    <location>
        <begin position="123"/>
        <end position="142"/>
    </location>
</feature>
<comment type="caution">
    <text evidence="9">The sequence shown here is derived from an EMBL/GenBank/DDBJ whole genome shotgun (WGS) entry which is preliminary data.</text>
</comment>
<evidence type="ECO:0000259" key="7">
    <source>
        <dbReference type="Pfam" id="PF02656"/>
    </source>
</evidence>
<sequence length="150" mass="16382">MTRAEPDANDGYNEGDKSHGSGGEKRTDLAVDRTDMAEDRTIMAVERTFAGWIRTAFASIAIGLGFRALFGELDPPWLARVISSMFIALAIWLALSAASRACKSLERMDTHAVNRPRGLHMRYISWAVAVGAAVLLAGLWFLNDGSLKQV</sequence>
<keyword evidence="3 6" id="KW-1133">Transmembrane helix</keyword>
<keyword evidence="2 6" id="KW-0812">Transmembrane</keyword>
<dbReference type="InterPro" id="IPR003807">
    <property type="entry name" value="DUF202"/>
</dbReference>
<organism evidence="9 10">
    <name type="scientific">Parerythrobacter jejuensis</name>
    <dbReference type="NCBI Taxonomy" id="795812"/>
    <lineage>
        <taxon>Bacteria</taxon>
        <taxon>Pseudomonadati</taxon>
        <taxon>Pseudomonadota</taxon>
        <taxon>Alphaproteobacteria</taxon>
        <taxon>Sphingomonadales</taxon>
        <taxon>Erythrobacteraceae</taxon>
        <taxon>Parerythrobacter</taxon>
    </lineage>
</organism>
<evidence type="ECO:0000256" key="3">
    <source>
        <dbReference type="ARBA" id="ARBA00022989"/>
    </source>
</evidence>
<dbReference type="EMBL" id="WTYE01000001">
    <property type="protein sequence ID" value="MXP33485.1"/>
    <property type="molecule type" value="Genomic_DNA"/>
</dbReference>
<dbReference type="OrthoDB" id="582337at2"/>
<feature type="domain" description="DUF202" evidence="7">
    <location>
        <begin position="40"/>
        <end position="103"/>
    </location>
</feature>
<accession>A0A845AWF9</accession>
<dbReference type="Pfam" id="PF02656">
    <property type="entry name" value="DUF202"/>
    <property type="match status" value="1"/>
</dbReference>
<evidence type="ECO:0000256" key="5">
    <source>
        <dbReference type="SAM" id="MobiDB-lite"/>
    </source>
</evidence>
<evidence type="ECO:0000256" key="4">
    <source>
        <dbReference type="ARBA" id="ARBA00023136"/>
    </source>
</evidence>
<feature type="compositionally biased region" description="Basic and acidic residues" evidence="5">
    <location>
        <begin position="14"/>
        <end position="31"/>
    </location>
</feature>
<comment type="subcellular location">
    <subcellularLocation>
        <location evidence="1">Endomembrane system</location>
        <topology evidence="1">Multi-pass membrane protein</topology>
    </subcellularLocation>
</comment>
<reference evidence="9 10" key="1">
    <citation type="submission" date="2019-12" db="EMBL/GenBank/DDBJ databases">
        <title>Genomic-based taxomic classification of the family Erythrobacteraceae.</title>
        <authorList>
            <person name="Xu L."/>
        </authorList>
    </citation>
    <scope>NUCLEOTIDE SEQUENCE [LARGE SCALE GENOMIC DNA]</scope>
    <source>
        <strain evidence="9 10">JCM 16677</strain>
    </source>
</reference>
<protein>
    <submittedName>
        <fullName evidence="9">DUF202 domain-containing protein</fullName>
    </submittedName>
</protein>
<evidence type="ECO:0000313" key="8">
    <source>
        <dbReference type="EMBL" id="MXP30725.1"/>
    </source>
</evidence>
<evidence type="ECO:0000256" key="6">
    <source>
        <dbReference type="SAM" id="Phobius"/>
    </source>
</evidence>
<feature type="transmembrane region" description="Helical" evidence="6">
    <location>
        <begin position="82"/>
        <end position="102"/>
    </location>
</feature>
<gene>
    <name evidence="8" type="ORF">GRI94_02690</name>
    <name evidence="9" type="ORF">GRI94_16780</name>
</gene>
<keyword evidence="10" id="KW-1185">Reference proteome</keyword>
<keyword evidence="4 6" id="KW-0472">Membrane</keyword>
<proteinExistence type="predicted"/>